<proteinExistence type="predicted"/>
<dbReference type="EMBL" id="QSFT01000010">
    <property type="protein sequence ID" value="RHA76488.1"/>
    <property type="molecule type" value="Genomic_DNA"/>
</dbReference>
<dbReference type="Proteomes" id="UP000283855">
    <property type="component" value="Unassembled WGS sequence"/>
</dbReference>
<organism evidence="1 2">
    <name type="scientific">Phocaeicola coprophilus</name>
    <dbReference type="NCBI Taxonomy" id="387090"/>
    <lineage>
        <taxon>Bacteria</taxon>
        <taxon>Pseudomonadati</taxon>
        <taxon>Bacteroidota</taxon>
        <taxon>Bacteroidia</taxon>
        <taxon>Bacteroidales</taxon>
        <taxon>Bacteroidaceae</taxon>
        <taxon>Phocaeicola</taxon>
    </lineage>
</organism>
<reference evidence="1 2" key="1">
    <citation type="submission" date="2018-08" db="EMBL/GenBank/DDBJ databases">
        <title>A genome reference for cultivated species of the human gut microbiota.</title>
        <authorList>
            <person name="Zou Y."/>
            <person name="Xue W."/>
            <person name="Luo G."/>
        </authorList>
    </citation>
    <scope>NUCLEOTIDE SEQUENCE [LARGE SCALE GENOMIC DNA]</scope>
    <source>
        <strain evidence="1 2">AM42-38</strain>
    </source>
</reference>
<gene>
    <name evidence="1" type="ORF">DW921_06415</name>
</gene>
<comment type="caution">
    <text evidence="1">The sequence shown here is derived from an EMBL/GenBank/DDBJ whole genome shotgun (WGS) entry which is preliminary data.</text>
</comment>
<evidence type="ECO:0000313" key="1">
    <source>
        <dbReference type="EMBL" id="RHA76488.1"/>
    </source>
</evidence>
<protein>
    <submittedName>
        <fullName evidence="1">Uncharacterized protein</fullName>
    </submittedName>
</protein>
<sequence>MNGFTYSIQTETVSRRRESRSRGICLSKVCIKRGMELSVNPVSKNCYGAADSYKLSFPVLPQVLTYFPEIDLYRNVAVQKRIRQALNRLEELKLLPENWDENGALPIERTAYENTKCALEIIGEKASEAWNLFPNTNGTLLLTAPGKQLASINIGNENFSFFAMGKDKKVIKGMKEFSPENLTNAFDQIQAEIGRV</sequence>
<accession>A0A413T193</accession>
<evidence type="ECO:0000313" key="2">
    <source>
        <dbReference type="Proteomes" id="UP000283855"/>
    </source>
</evidence>
<dbReference type="AlphaFoldDB" id="A0A413T193"/>
<name>A0A413T193_9BACT</name>